<accession>A0A8S0RRF3</accession>
<evidence type="ECO:0000313" key="10">
    <source>
        <dbReference type="EMBL" id="CAA2982087.1"/>
    </source>
</evidence>
<reference evidence="10 11" key="1">
    <citation type="submission" date="2019-12" db="EMBL/GenBank/DDBJ databases">
        <authorList>
            <person name="Alioto T."/>
            <person name="Alioto T."/>
            <person name="Gomez Garrido J."/>
        </authorList>
    </citation>
    <scope>NUCLEOTIDE SEQUENCE [LARGE SCALE GENOMIC DNA]</scope>
</reference>
<dbReference type="Pfam" id="PF13839">
    <property type="entry name" value="PC-Esterase"/>
    <property type="match status" value="1"/>
</dbReference>
<evidence type="ECO:0000259" key="9">
    <source>
        <dbReference type="Pfam" id="PF14416"/>
    </source>
</evidence>
<keyword evidence="5 7" id="KW-1133">Transmembrane helix</keyword>
<dbReference type="Gramene" id="OE9A060692T4">
    <property type="protein sequence ID" value="OE9A060692C4"/>
    <property type="gene ID" value="OE9A060692"/>
</dbReference>
<dbReference type="InterPro" id="IPR026057">
    <property type="entry name" value="TBL_C"/>
</dbReference>
<evidence type="ECO:0000256" key="6">
    <source>
        <dbReference type="ARBA" id="ARBA00023136"/>
    </source>
</evidence>
<dbReference type="Pfam" id="PF14416">
    <property type="entry name" value="PMR5N"/>
    <property type="match status" value="1"/>
</dbReference>
<keyword evidence="6 7" id="KW-0472">Membrane</keyword>
<keyword evidence="11" id="KW-1185">Reference proteome</keyword>
<evidence type="ECO:0000256" key="5">
    <source>
        <dbReference type="ARBA" id="ARBA00022989"/>
    </source>
</evidence>
<dbReference type="PANTHER" id="PTHR32285:SF28">
    <property type="entry name" value="XYLOGLUCAN O-ACETYLTRANSFERASE 2"/>
    <property type="match status" value="1"/>
</dbReference>
<comment type="caution">
    <text evidence="10">The sequence shown here is derived from an EMBL/GenBank/DDBJ whole genome shotgun (WGS) entry which is preliminary data.</text>
</comment>
<sequence>MRQLRSKSMASASHSRNHIFKKERLKNLFNAASVLFYTVFFTVLFSFYLLYHPRSTVNYTTNINQEYNQTTVFTQPYKNDSRSCNLFKGQWILDERGSLYTNFSCKTIPYKRNCFLNGREDRDFLHWRWKPDQCELPRFSPETFLSTLRGKKMAFIGDSIGRNQMESLLCLLSTVETPKEVYKDAEDLFRTWEFSKHNFTLMAFWSQFLVTATERVFNGSATGGFDLQLDKVDQNWSKKLHLMDYVIFSDAHWFFRQNYLYESNNLIGCVYCQAPNVTDLGPSFAIKSAFQAAFKEINMCKNCKKIFAFLRTFSPSHFENGTWNTGGGCNRTRPIVREEVVGRDSDWEFKNIQVEQIEMARKIGEYKGNRFEILDITEIMVIRPDGHPGLYWGNPWMKGYSDCIHWCLPGPIDTWNELLLEMIKR</sequence>
<organism evidence="10 11">
    <name type="scientific">Olea europaea subsp. europaea</name>
    <dbReference type="NCBI Taxonomy" id="158383"/>
    <lineage>
        <taxon>Eukaryota</taxon>
        <taxon>Viridiplantae</taxon>
        <taxon>Streptophyta</taxon>
        <taxon>Embryophyta</taxon>
        <taxon>Tracheophyta</taxon>
        <taxon>Spermatophyta</taxon>
        <taxon>Magnoliopsida</taxon>
        <taxon>eudicotyledons</taxon>
        <taxon>Gunneridae</taxon>
        <taxon>Pentapetalae</taxon>
        <taxon>asterids</taxon>
        <taxon>lamiids</taxon>
        <taxon>Lamiales</taxon>
        <taxon>Oleaceae</taxon>
        <taxon>Oleeae</taxon>
        <taxon>Olea</taxon>
    </lineage>
</organism>
<evidence type="ECO:0000256" key="3">
    <source>
        <dbReference type="ARBA" id="ARBA00022692"/>
    </source>
</evidence>
<dbReference type="InterPro" id="IPR025846">
    <property type="entry name" value="TBL_N"/>
</dbReference>
<protein>
    <submittedName>
        <fullName evidence="10">ALTERED XYLOGLUCAN 4-like</fullName>
    </submittedName>
</protein>
<dbReference type="OrthoDB" id="630188at2759"/>
<evidence type="ECO:0000256" key="4">
    <source>
        <dbReference type="ARBA" id="ARBA00022968"/>
    </source>
</evidence>
<feature type="domain" description="Trichome birefringence-like N-terminal" evidence="9">
    <location>
        <begin position="83"/>
        <end position="135"/>
    </location>
</feature>
<feature type="domain" description="Trichome birefringence-like C-terminal" evidence="8">
    <location>
        <begin position="136"/>
        <end position="422"/>
    </location>
</feature>
<comment type="subcellular location">
    <subcellularLocation>
        <location evidence="1">Membrane</location>
        <topology evidence="1">Single-pass membrane protein</topology>
    </subcellularLocation>
</comment>
<dbReference type="Proteomes" id="UP000594638">
    <property type="component" value="Unassembled WGS sequence"/>
</dbReference>
<evidence type="ECO:0000256" key="7">
    <source>
        <dbReference type="SAM" id="Phobius"/>
    </source>
</evidence>
<feature type="transmembrane region" description="Helical" evidence="7">
    <location>
        <begin position="28"/>
        <end position="51"/>
    </location>
</feature>
<evidence type="ECO:0000313" key="11">
    <source>
        <dbReference type="Proteomes" id="UP000594638"/>
    </source>
</evidence>
<keyword evidence="4" id="KW-0735">Signal-anchor</keyword>
<dbReference type="AlphaFoldDB" id="A0A8S0RRF3"/>
<keyword evidence="3 7" id="KW-0812">Transmembrane</keyword>
<dbReference type="GO" id="GO:0016020">
    <property type="term" value="C:membrane"/>
    <property type="evidence" value="ECO:0007669"/>
    <property type="project" value="UniProtKB-SubCell"/>
</dbReference>
<dbReference type="EMBL" id="CACTIH010003687">
    <property type="protein sequence ID" value="CAA2982087.1"/>
    <property type="molecule type" value="Genomic_DNA"/>
</dbReference>
<gene>
    <name evidence="10" type="ORF">OLEA9_A060692</name>
</gene>
<evidence type="ECO:0000259" key="8">
    <source>
        <dbReference type="Pfam" id="PF13839"/>
    </source>
</evidence>
<proteinExistence type="inferred from homology"/>
<dbReference type="InterPro" id="IPR029962">
    <property type="entry name" value="TBL"/>
</dbReference>
<dbReference type="GO" id="GO:0016413">
    <property type="term" value="F:O-acetyltransferase activity"/>
    <property type="evidence" value="ECO:0007669"/>
    <property type="project" value="InterPro"/>
</dbReference>
<dbReference type="GO" id="GO:0005794">
    <property type="term" value="C:Golgi apparatus"/>
    <property type="evidence" value="ECO:0007669"/>
    <property type="project" value="TreeGrafter"/>
</dbReference>
<comment type="similarity">
    <text evidence="2">Belongs to the PC-esterase family. TBL subfamily.</text>
</comment>
<evidence type="ECO:0000256" key="2">
    <source>
        <dbReference type="ARBA" id="ARBA00007727"/>
    </source>
</evidence>
<name>A0A8S0RRF3_OLEEU</name>
<dbReference type="PANTHER" id="PTHR32285">
    <property type="entry name" value="PROTEIN TRICHOME BIREFRINGENCE-LIKE 9-RELATED"/>
    <property type="match status" value="1"/>
</dbReference>
<evidence type="ECO:0000256" key="1">
    <source>
        <dbReference type="ARBA" id="ARBA00004167"/>
    </source>
</evidence>